<name>A0A1H7R253_9SPHN</name>
<dbReference type="OrthoDB" id="7586314at2"/>
<protein>
    <submittedName>
        <fullName evidence="3">Uncharacterized protein</fullName>
    </submittedName>
</protein>
<evidence type="ECO:0000256" key="1">
    <source>
        <dbReference type="SAM" id="MobiDB-lite"/>
    </source>
</evidence>
<evidence type="ECO:0000256" key="2">
    <source>
        <dbReference type="SAM" id="SignalP"/>
    </source>
</evidence>
<reference evidence="4" key="1">
    <citation type="submission" date="2016-10" db="EMBL/GenBank/DDBJ databases">
        <authorList>
            <person name="Varghese N."/>
            <person name="Submissions S."/>
        </authorList>
    </citation>
    <scope>NUCLEOTIDE SEQUENCE [LARGE SCALE GENOMIC DNA]</scope>
    <source>
        <strain evidence="4">JS21-1</strain>
    </source>
</reference>
<proteinExistence type="predicted"/>
<evidence type="ECO:0000313" key="3">
    <source>
        <dbReference type="EMBL" id="SEL54253.1"/>
    </source>
</evidence>
<feature type="signal peptide" evidence="2">
    <location>
        <begin position="1"/>
        <end position="16"/>
    </location>
</feature>
<evidence type="ECO:0000313" key="4">
    <source>
        <dbReference type="Proteomes" id="UP000199214"/>
    </source>
</evidence>
<feature type="region of interest" description="Disordered" evidence="1">
    <location>
        <begin position="12"/>
        <end position="53"/>
    </location>
</feature>
<accession>A0A1H7R253</accession>
<dbReference type="RefSeq" id="WP_093006093.1">
    <property type="nucleotide sequence ID" value="NZ_FNZZ01000004.1"/>
</dbReference>
<keyword evidence="2" id="KW-0732">Signal</keyword>
<sequence>MSLLLLAALAGSAAPAKSPDAQPATLEAKPVCQDKHARPVASTRRGTIHPLAQEPNADAVLTVLRSENGCSRAVKVREDIGARQR</sequence>
<dbReference type="Proteomes" id="UP000199214">
    <property type="component" value="Unassembled WGS sequence"/>
</dbReference>
<organism evidence="3 4">
    <name type="scientific">Sphingomonas palmae</name>
    <dbReference type="NCBI Taxonomy" id="1855283"/>
    <lineage>
        <taxon>Bacteria</taxon>
        <taxon>Pseudomonadati</taxon>
        <taxon>Pseudomonadota</taxon>
        <taxon>Alphaproteobacteria</taxon>
        <taxon>Sphingomonadales</taxon>
        <taxon>Sphingomonadaceae</taxon>
        <taxon>Sphingomonas</taxon>
    </lineage>
</organism>
<gene>
    <name evidence="3" type="ORF">SAMN05216382_2109</name>
</gene>
<dbReference type="STRING" id="1855283.SAMN05216382_2109"/>
<dbReference type="AlphaFoldDB" id="A0A1H7R253"/>
<feature type="chain" id="PRO_5011726079" evidence="2">
    <location>
        <begin position="17"/>
        <end position="85"/>
    </location>
</feature>
<dbReference type="EMBL" id="FNZZ01000004">
    <property type="protein sequence ID" value="SEL54253.1"/>
    <property type="molecule type" value="Genomic_DNA"/>
</dbReference>
<keyword evidence="4" id="KW-1185">Reference proteome</keyword>